<protein>
    <submittedName>
        <fullName evidence="2">Uncharacterized protein</fullName>
    </submittedName>
</protein>
<reference evidence="2" key="1">
    <citation type="journal article" date="2020" name="Stud. Mycol.">
        <title>101 Dothideomycetes genomes: a test case for predicting lifestyles and emergence of pathogens.</title>
        <authorList>
            <person name="Haridas S."/>
            <person name="Albert R."/>
            <person name="Binder M."/>
            <person name="Bloem J."/>
            <person name="Labutti K."/>
            <person name="Salamov A."/>
            <person name="Andreopoulos B."/>
            <person name="Baker S."/>
            <person name="Barry K."/>
            <person name="Bills G."/>
            <person name="Bluhm B."/>
            <person name="Cannon C."/>
            <person name="Castanera R."/>
            <person name="Culley D."/>
            <person name="Daum C."/>
            <person name="Ezra D."/>
            <person name="Gonzalez J."/>
            <person name="Henrissat B."/>
            <person name="Kuo A."/>
            <person name="Liang C."/>
            <person name="Lipzen A."/>
            <person name="Lutzoni F."/>
            <person name="Magnuson J."/>
            <person name="Mondo S."/>
            <person name="Nolan M."/>
            <person name="Ohm R."/>
            <person name="Pangilinan J."/>
            <person name="Park H.-J."/>
            <person name="Ramirez L."/>
            <person name="Alfaro M."/>
            <person name="Sun H."/>
            <person name="Tritt A."/>
            <person name="Yoshinaga Y."/>
            <person name="Zwiers L.-H."/>
            <person name="Turgeon B."/>
            <person name="Goodwin S."/>
            <person name="Spatafora J."/>
            <person name="Crous P."/>
            <person name="Grigoriev I."/>
        </authorList>
    </citation>
    <scope>NUCLEOTIDE SEQUENCE</scope>
    <source>
        <strain evidence="2">CBS 473.64</strain>
    </source>
</reference>
<evidence type="ECO:0000313" key="3">
    <source>
        <dbReference type="Proteomes" id="UP000799753"/>
    </source>
</evidence>
<proteinExistence type="predicted"/>
<feature type="compositionally biased region" description="Basic and acidic residues" evidence="1">
    <location>
        <begin position="186"/>
        <end position="196"/>
    </location>
</feature>
<evidence type="ECO:0000313" key="2">
    <source>
        <dbReference type="EMBL" id="KAF2634150.1"/>
    </source>
</evidence>
<keyword evidence="3" id="KW-1185">Reference proteome</keyword>
<gene>
    <name evidence="2" type="ORF">P280DRAFT_512105</name>
</gene>
<feature type="compositionally biased region" description="Low complexity" evidence="1">
    <location>
        <begin position="175"/>
        <end position="185"/>
    </location>
</feature>
<feature type="region of interest" description="Disordered" evidence="1">
    <location>
        <begin position="38"/>
        <end position="206"/>
    </location>
</feature>
<dbReference type="AlphaFoldDB" id="A0A6A6RFQ3"/>
<evidence type="ECO:0000256" key="1">
    <source>
        <dbReference type="SAM" id="MobiDB-lite"/>
    </source>
</evidence>
<name>A0A6A6RFQ3_9PLEO</name>
<sequence length="351" mass="37941">MSPRYMCPSTGAIRWPVSQHITVVSNGCTRSFHASARQLEGQSGNGSSGSPPEEPTRRARNATAGARINSLQNHTTSLQDRRPLPRGGGLAGGVFIAGSDPTAESSPSASSASSSSSPAPRARMVPIHKTFAMGPTAGTPGAPAGPPGTMIRAPSKLRITRNSQVGQRAGGVNLRGRGPSSSSRGGQEREPKKREGQANSKNKGTSLADMIEEAKVEDYISDGALQHLLRLQRKEWDRVPYEPKYTQGSLAANELIHMGRELFRGDCPDVKVWGRLEKTIGVVGMHGAHARLKVKRVVDRAEGTAKEARREYFLEDSNRVKRWWRRVEIESAAKQEVPEVTPEAAVMELKA</sequence>
<organism evidence="2 3">
    <name type="scientific">Massarina eburnea CBS 473.64</name>
    <dbReference type="NCBI Taxonomy" id="1395130"/>
    <lineage>
        <taxon>Eukaryota</taxon>
        <taxon>Fungi</taxon>
        <taxon>Dikarya</taxon>
        <taxon>Ascomycota</taxon>
        <taxon>Pezizomycotina</taxon>
        <taxon>Dothideomycetes</taxon>
        <taxon>Pleosporomycetidae</taxon>
        <taxon>Pleosporales</taxon>
        <taxon>Massarineae</taxon>
        <taxon>Massarinaceae</taxon>
        <taxon>Massarina</taxon>
    </lineage>
</organism>
<accession>A0A6A6RFQ3</accession>
<dbReference type="OrthoDB" id="3797824at2759"/>
<feature type="compositionally biased region" description="Polar residues" evidence="1">
    <location>
        <begin position="69"/>
        <end position="78"/>
    </location>
</feature>
<feature type="compositionally biased region" description="Low complexity" evidence="1">
    <location>
        <begin position="105"/>
        <end position="120"/>
    </location>
</feature>
<dbReference type="EMBL" id="MU006859">
    <property type="protein sequence ID" value="KAF2634150.1"/>
    <property type="molecule type" value="Genomic_DNA"/>
</dbReference>
<dbReference type="Proteomes" id="UP000799753">
    <property type="component" value="Unassembled WGS sequence"/>
</dbReference>